<evidence type="ECO:0000256" key="1">
    <source>
        <dbReference type="SAM" id="MobiDB-lite"/>
    </source>
</evidence>
<feature type="compositionally biased region" description="Low complexity" evidence="1">
    <location>
        <begin position="178"/>
        <end position="197"/>
    </location>
</feature>
<gene>
    <name evidence="2" type="ORF">SELO1098_LOCUS8894</name>
</gene>
<evidence type="ECO:0000313" key="2">
    <source>
        <dbReference type="EMBL" id="CAE0280061.1"/>
    </source>
</evidence>
<feature type="region of interest" description="Disordered" evidence="1">
    <location>
        <begin position="178"/>
        <end position="200"/>
    </location>
</feature>
<dbReference type="AlphaFoldDB" id="A0A7S3GYQ9"/>
<protein>
    <submittedName>
        <fullName evidence="2">Uncharacterized protein</fullName>
    </submittedName>
</protein>
<name>A0A7S3GYQ9_9STRA</name>
<feature type="region of interest" description="Disordered" evidence="1">
    <location>
        <begin position="213"/>
        <end position="272"/>
    </location>
</feature>
<reference evidence="2" key="1">
    <citation type="submission" date="2021-01" db="EMBL/GenBank/DDBJ databases">
        <authorList>
            <person name="Corre E."/>
            <person name="Pelletier E."/>
            <person name="Niang G."/>
            <person name="Scheremetjew M."/>
            <person name="Finn R."/>
            <person name="Kale V."/>
            <person name="Holt S."/>
            <person name="Cochrane G."/>
            <person name="Meng A."/>
            <person name="Brown T."/>
            <person name="Cohen L."/>
        </authorList>
    </citation>
    <scope>NUCLEOTIDE SEQUENCE</scope>
    <source>
        <strain evidence="2">CCAP 955/1</strain>
    </source>
</reference>
<accession>A0A7S3GYQ9</accession>
<sequence length="343" mass="35586">MKVKFVEVNKLKCLSIVCNARFVEIYAMKDSLLKYMTTMRGVAPEGDLPSSDFPLFECKYTDDNCEFRELHLKFLSIKPALVTDPARLLQLSLVSLLCEYSAGTADTAPPLQQGPSLGGLGGAGGMNMMAMMAMSMMGGMPGGMGGMRAKAGLGGVPQAPGMPGAVRTNPVQVAPPAVPATTAEGAQSSHSNSYSDSQEADVIQAVDAVSPAHSIDGTAGLSDSAHKQPEPKTAPARASAAPVAPNASTTAATGNPTSTSFATGSAQNKPAAAAPGLDIGQLASMLWTVKGSMLEEMGQLLDRKLAPVMSRLDRIDSKLKNLEVEVGGLKRRAGDTDGEQTES</sequence>
<organism evidence="2">
    <name type="scientific">Spumella elongata</name>
    <dbReference type="NCBI Taxonomy" id="89044"/>
    <lineage>
        <taxon>Eukaryota</taxon>
        <taxon>Sar</taxon>
        <taxon>Stramenopiles</taxon>
        <taxon>Ochrophyta</taxon>
        <taxon>Chrysophyceae</taxon>
        <taxon>Chromulinales</taxon>
        <taxon>Chromulinaceae</taxon>
        <taxon>Spumella</taxon>
    </lineage>
</organism>
<feature type="compositionally biased region" description="Polar residues" evidence="1">
    <location>
        <begin position="254"/>
        <end position="268"/>
    </location>
</feature>
<dbReference type="EMBL" id="HBIC01017779">
    <property type="protein sequence ID" value="CAE0280061.1"/>
    <property type="molecule type" value="Transcribed_RNA"/>
</dbReference>
<feature type="compositionally biased region" description="Low complexity" evidence="1">
    <location>
        <begin position="231"/>
        <end position="253"/>
    </location>
</feature>
<proteinExistence type="predicted"/>